<dbReference type="GeneID" id="103047102"/>
<accession>A0A8B9L900</accession>
<feature type="chain" id="PRO_5034382623" evidence="1">
    <location>
        <begin position="18"/>
        <end position="456"/>
    </location>
</feature>
<evidence type="ECO:0000256" key="1">
    <source>
        <dbReference type="SAM" id="SignalP"/>
    </source>
</evidence>
<dbReference type="OrthoDB" id="415411at2759"/>
<proteinExistence type="predicted"/>
<dbReference type="InterPro" id="IPR002591">
    <property type="entry name" value="Phosphodiest/P_Trfase"/>
</dbReference>
<dbReference type="Gene3D" id="3.40.720.10">
    <property type="entry name" value="Alkaline Phosphatase, subunit A"/>
    <property type="match status" value="1"/>
</dbReference>
<dbReference type="PANTHER" id="PTHR10151:SF65">
    <property type="entry name" value="ECTONUCLEOTIDE PYROPHOSPHATASE_PHOSPHODIESTERASE FAMILY MEMBER 7-LIKE PRECURSOR"/>
    <property type="match status" value="1"/>
</dbReference>
<dbReference type="KEGG" id="amex:103047102"/>
<dbReference type="SUPFAM" id="SSF53649">
    <property type="entry name" value="Alkaline phosphatase-like"/>
    <property type="match status" value="1"/>
</dbReference>
<dbReference type="Proteomes" id="UP000694621">
    <property type="component" value="Unplaced"/>
</dbReference>
<dbReference type="Pfam" id="PF01663">
    <property type="entry name" value="Phosphodiest"/>
    <property type="match status" value="1"/>
</dbReference>
<dbReference type="InterPro" id="IPR017850">
    <property type="entry name" value="Alkaline_phosphatase_core_sf"/>
</dbReference>
<keyword evidence="1" id="KW-0732">Signal</keyword>
<dbReference type="CDD" id="cd16018">
    <property type="entry name" value="Enpp"/>
    <property type="match status" value="1"/>
</dbReference>
<evidence type="ECO:0000313" key="3">
    <source>
        <dbReference type="Proteomes" id="UP000694621"/>
    </source>
</evidence>
<protein>
    <submittedName>
        <fullName evidence="2">Ectonucleotide pyrophosphatase/phosphodiesterase family member 7-like</fullName>
    </submittedName>
</protein>
<dbReference type="Ensembl" id="ENSAMXT00005051888.1">
    <property type="protein sequence ID" value="ENSAMXP00005047808.1"/>
    <property type="gene ID" value="ENSAMXG00005021917.1"/>
</dbReference>
<reference evidence="2" key="1">
    <citation type="submission" date="2025-08" db="UniProtKB">
        <authorList>
            <consortium name="Ensembl"/>
        </authorList>
    </citation>
    <scope>IDENTIFICATION</scope>
</reference>
<name>A0A8B9L900_ASTMX</name>
<dbReference type="Gene3D" id="3.30.1360.180">
    <property type="match status" value="1"/>
</dbReference>
<gene>
    <name evidence="2" type="primary">zgc:153896</name>
</gene>
<feature type="signal peptide" evidence="1">
    <location>
        <begin position="1"/>
        <end position="17"/>
    </location>
</feature>
<organism evidence="2 3">
    <name type="scientific">Astyanax mexicanus</name>
    <name type="common">Blind cave fish</name>
    <name type="synonym">Astyanax fasciatus mexicanus</name>
    <dbReference type="NCBI Taxonomy" id="7994"/>
    <lineage>
        <taxon>Eukaryota</taxon>
        <taxon>Metazoa</taxon>
        <taxon>Chordata</taxon>
        <taxon>Craniata</taxon>
        <taxon>Vertebrata</taxon>
        <taxon>Euteleostomi</taxon>
        <taxon>Actinopterygii</taxon>
        <taxon>Neopterygii</taxon>
        <taxon>Teleostei</taxon>
        <taxon>Ostariophysi</taxon>
        <taxon>Characiformes</taxon>
        <taxon>Characoidei</taxon>
        <taxon>Acestrorhamphidae</taxon>
        <taxon>Acestrorhamphinae</taxon>
        <taxon>Astyanax</taxon>
    </lineage>
</organism>
<evidence type="ECO:0000313" key="2">
    <source>
        <dbReference type="Ensembl" id="ENSAMXP00005047808.1"/>
    </source>
</evidence>
<sequence length="456" mass="51368">MKSELLLLIAVSLCVHSKPLSGTAKRTFNKLLLISFDGFRWNYDEDVDTPNMDALVKEGVKAKYITPPMITMTSPSHFTTITGRWIEDHGVVHNMMFNSTSLLKLTHKATLKRSEWWDNGALPLWITAQNQGLKTASFFYPGGGANYSGQAVDRSLVQAFDHPDDNETECRQNIDTVMDWFTKEDFDFVTLYYGEPDNVGHMVGPETNERRKIIVQIDRTIGYLREAIQKNSLANSLNVIITSDHGMTTIKKNPEVKEIKLSEYMNFLTLTHFDLLDYGGFGMIRPRKGQEQAVYDALKNAHPNLTVYKKEEIPENFHFAKNSRIQDIVLIGDLGFNLNSRFIFYVNKGDHGFSNEEMDMKTIFRAFGPDFKKNYLSEPFNSISIYPLMCKLLGVKPAPNNGSLSDTEGMLVENFDASTTPQTPNTTPAATTTGEGGRIHISVSLLTIMTLLSSLI</sequence>
<dbReference type="PANTHER" id="PTHR10151">
    <property type="entry name" value="ECTONUCLEOTIDE PYROPHOSPHATASE/PHOSPHODIESTERASE"/>
    <property type="match status" value="1"/>
</dbReference>
<dbReference type="AlphaFoldDB" id="A0A8B9L900"/>